<dbReference type="Proteomes" id="UP000593566">
    <property type="component" value="Unassembled WGS sequence"/>
</dbReference>
<sequence>MPDLPAKTILLALDREDDAKTKSSGLSWLSIIEVMGITPGLHGKHWRRYHHGHQFTNPNAIGHLSRSLSLSNVGLWNGNKDFSFSDPNNYLELRHKAPPAVVLSTDQDSEYSREAIQAKSGTAFDHVDLHSFQRTIYENADGAHWHISHGPGGLPDFDWIEEQNNFELETDSQTGKQMAASTLVRTSFPRLSLRSHPSTEYHQSSSSTDLTTRHTYSN</sequence>
<comment type="caution">
    <text evidence="2">The sequence shown here is derived from an EMBL/GenBank/DDBJ whole genome shotgun (WGS) entry which is preliminary data.</text>
</comment>
<dbReference type="RefSeq" id="XP_037147166.1">
    <property type="nucleotide sequence ID" value="XM_037297456.1"/>
</dbReference>
<accession>A0A8H6F7E7</accession>
<gene>
    <name evidence="2" type="ORF">HO133_006558</name>
</gene>
<organism evidence="2 3">
    <name type="scientific">Letharia lupina</name>
    <dbReference type="NCBI Taxonomy" id="560253"/>
    <lineage>
        <taxon>Eukaryota</taxon>
        <taxon>Fungi</taxon>
        <taxon>Dikarya</taxon>
        <taxon>Ascomycota</taxon>
        <taxon>Pezizomycotina</taxon>
        <taxon>Lecanoromycetes</taxon>
        <taxon>OSLEUM clade</taxon>
        <taxon>Lecanoromycetidae</taxon>
        <taxon>Lecanorales</taxon>
        <taxon>Lecanorineae</taxon>
        <taxon>Parmeliaceae</taxon>
        <taxon>Letharia</taxon>
    </lineage>
</organism>
<keyword evidence="3" id="KW-1185">Reference proteome</keyword>
<dbReference type="GeneID" id="59334959"/>
<dbReference type="AlphaFoldDB" id="A0A8H6F7E7"/>
<evidence type="ECO:0000256" key="1">
    <source>
        <dbReference type="SAM" id="MobiDB-lite"/>
    </source>
</evidence>
<feature type="region of interest" description="Disordered" evidence="1">
    <location>
        <begin position="194"/>
        <end position="218"/>
    </location>
</feature>
<name>A0A8H6F7E7_9LECA</name>
<evidence type="ECO:0000313" key="3">
    <source>
        <dbReference type="Proteomes" id="UP000593566"/>
    </source>
</evidence>
<evidence type="ECO:0000313" key="2">
    <source>
        <dbReference type="EMBL" id="KAF6217731.1"/>
    </source>
</evidence>
<protein>
    <submittedName>
        <fullName evidence="2">Uncharacterized protein</fullName>
    </submittedName>
</protein>
<dbReference type="EMBL" id="JACCJB010000025">
    <property type="protein sequence ID" value="KAF6217731.1"/>
    <property type="molecule type" value="Genomic_DNA"/>
</dbReference>
<proteinExistence type="predicted"/>
<feature type="compositionally biased region" description="Polar residues" evidence="1">
    <location>
        <begin position="195"/>
        <end position="218"/>
    </location>
</feature>
<reference evidence="2 3" key="1">
    <citation type="journal article" date="2020" name="Genomics">
        <title>Complete, high-quality genomes from long-read metagenomic sequencing of two wolf lichen thalli reveals enigmatic genome architecture.</title>
        <authorList>
            <person name="McKenzie S.K."/>
            <person name="Walston R.F."/>
            <person name="Allen J.L."/>
        </authorList>
    </citation>
    <scope>NUCLEOTIDE SEQUENCE [LARGE SCALE GENOMIC DNA]</scope>
    <source>
        <strain evidence="2">WasteWater1</strain>
    </source>
</reference>